<evidence type="ECO:0000313" key="18">
    <source>
        <dbReference type="Proteomes" id="UP000242188"/>
    </source>
</evidence>
<dbReference type="PROSITE" id="PS50102">
    <property type="entry name" value="RRM"/>
    <property type="match status" value="1"/>
</dbReference>
<dbReference type="GO" id="GO:0043565">
    <property type="term" value="F:sequence-specific DNA binding"/>
    <property type="evidence" value="ECO:0007669"/>
    <property type="project" value="TreeGrafter"/>
</dbReference>
<keyword evidence="3" id="KW-0678">Repressor</keyword>
<evidence type="ECO:0000256" key="2">
    <source>
        <dbReference type="ARBA" id="ARBA00022481"/>
    </source>
</evidence>
<feature type="domain" description="SAP" evidence="16">
    <location>
        <begin position="11"/>
        <end position="45"/>
    </location>
</feature>
<feature type="region of interest" description="Disordered" evidence="14">
    <location>
        <begin position="292"/>
        <end position="437"/>
    </location>
</feature>
<feature type="compositionally biased region" description="Acidic residues" evidence="14">
    <location>
        <begin position="181"/>
        <end position="190"/>
    </location>
</feature>
<evidence type="ECO:0000256" key="13">
    <source>
        <dbReference type="PROSITE-ProRule" id="PRU00176"/>
    </source>
</evidence>
<feature type="region of interest" description="Disordered" evidence="14">
    <location>
        <begin position="504"/>
        <end position="720"/>
    </location>
</feature>
<keyword evidence="11" id="KW-0804">Transcription</keyword>
<feature type="compositionally biased region" description="Low complexity" evidence="14">
    <location>
        <begin position="66"/>
        <end position="80"/>
    </location>
</feature>
<evidence type="ECO:0000256" key="3">
    <source>
        <dbReference type="ARBA" id="ARBA00022491"/>
    </source>
</evidence>
<comment type="subcellular location">
    <subcellularLocation>
        <location evidence="1">Nucleus</location>
    </subcellularLocation>
</comment>
<dbReference type="GO" id="GO:0005634">
    <property type="term" value="C:nucleus"/>
    <property type="evidence" value="ECO:0007669"/>
    <property type="project" value="UniProtKB-SubCell"/>
</dbReference>
<keyword evidence="10" id="KW-0238">DNA-binding</keyword>
<keyword evidence="7 13" id="KW-0694">RNA-binding</keyword>
<feature type="compositionally biased region" description="Low complexity" evidence="14">
    <location>
        <begin position="368"/>
        <end position="381"/>
    </location>
</feature>
<protein>
    <submittedName>
        <fullName evidence="17">Scaffold attachment factor B2</fullName>
    </submittedName>
</protein>
<feature type="compositionally biased region" description="Basic and acidic residues" evidence="14">
    <location>
        <begin position="382"/>
        <end position="399"/>
    </location>
</feature>
<accession>A0A210QCP7</accession>
<keyword evidence="6" id="KW-0832">Ubl conjugation</keyword>
<dbReference type="GO" id="GO:0003723">
    <property type="term" value="F:RNA binding"/>
    <property type="evidence" value="ECO:0007669"/>
    <property type="project" value="UniProtKB-UniRule"/>
</dbReference>
<dbReference type="PANTHER" id="PTHR15683:SF8">
    <property type="entry name" value="SCAFFOLD ATTACHMENT FACTOR B, ISOFORM B"/>
    <property type="match status" value="1"/>
</dbReference>
<feature type="compositionally biased region" description="Basic and acidic residues" evidence="14">
    <location>
        <begin position="525"/>
        <end position="627"/>
    </location>
</feature>
<evidence type="ECO:0000256" key="14">
    <source>
        <dbReference type="SAM" id="MobiDB-lite"/>
    </source>
</evidence>
<dbReference type="OrthoDB" id="79455at2759"/>
<dbReference type="InterPro" id="IPR035979">
    <property type="entry name" value="RBD_domain_sf"/>
</dbReference>
<sequence length="1191" mass="133174">MASQEGGAKKLKELRVVDLRRELENRGLDKGGVKAVLTERLQKALEDEGEDPNEYVFEPGTDSPKRPVTTAVTKKTTPRTGAKGKLKEDGDDEEMAEDSLLEEDLDLDDEIGNIDDADMELLESEMQVIDQELGTPETGTNDEEMVEEQKPAETKEDEKPSEPTATVKAPEKTAPAKTEEETPMDTEEEAAVSVPAVKEVKPVTPVKEAKPVTPVKEAKPAPQVKDVKPVPAVKEVKPKGEPVKASVLEAAPVTEKTQVTNTSVKKEDIDAPPDPASVVPLVPLTIEDKIKMDTSQGLQTEENESLDVHVDDTQNDLDADLLGSEKSEKKESAPTEAKVEEKKEEEKEEATPEIKDGETKVESATPDTTTVKETPAVTTPGKDTKGEKKAADKKEENDTSKSASSSTPAKSSTASKDPKKDEKGSSGAGRNLWVSGLSSSTRATDLKALFSKHGKVVGAKVVTNARSPGSKCYGFVTMSTADEATKCIQHLHRTELHGKMISVERAKNEPGAQVKGATAPGNTTRKPDARSPADKKSTSTTPRKDDRDKKDGDKKSDDKKDGDKKDVRRDSRRDSKPSSRSDDKRPHSSSRHDSNRRSTGSDKPRTVVMDKSKGEPVVRVRSRDRSSGRVSKSPSKAKSTTSTTDQKSPAAAAAATKPAAAKEGDTPKKDDSKDTLSFDKIQEERERERLRQKERKLREEERVKKQEIEFEKRRQRDVHMKQRAEAIRLARERERLRKERETLERERLETQRLERLRAEQMERERLEREREEKRRLEQLRLAEAEQRRAALKRTYESRGTRDNEWSQPKRANRFNDNDTRDKGRDNRQNRDANRFNDRNSGSGASGGGNFERKVERYDRREVNRVQENRGNDNRASGRQFEENRRSGGRGEDNFREEQRDERRTDDRFARSYDRNVNHGQAHDTANRSHDRNNMREDRRDTGFNRNQTRDHVRDDRRGMDMAQDDRRGGNVRDNQRDNRNMGVVGGGHNIRGTSPRHNDNRGDWKADRDTRQQADSRVVVRGQTNMASGGRDSWQGGHGGAHGGAHGNYSNVVQDDRNRGGNKSFSGHNSGAGLLGNAPQSQNRQWGSGTDNRGKMESTWTSHNAHSNMEQRVATQQQDRWSGGVTMQQEARPTSFTQPVATGLISVPPNVYMTSVPQQSGMIIGNIATGRQPEPRFDAYKMQTGAIRRTY</sequence>
<dbReference type="Gene3D" id="3.30.70.330">
    <property type="match status" value="1"/>
</dbReference>
<feature type="domain" description="RRM" evidence="15">
    <location>
        <begin position="430"/>
        <end position="508"/>
    </location>
</feature>
<evidence type="ECO:0000256" key="5">
    <source>
        <dbReference type="ARBA" id="ARBA00022553"/>
    </source>
</evidence>
<feature type="compositionally biased region" description="Basic and acidic residues" evidence="14">
    <location>
        <begin position="791"/>
        <end position="804"/>
    </location>
</feature>
<evidence type="ECO:0000256" key="1">
    <source>
        <dbReference type="ARBA" id="ARBA00004123"/>
    </source>
</evidence>
<keyword evidence="18" id="KW-1185">Reference proteome</keyword>
<dbReference type="InterPro" id="IPR034781">
    <property type="entry name" value="SAFB1_2_RBD"/>
</dbReference>
<evidence type="ECO:0000313" key="17">
    <source>
        <dbReference type="EMBL" id="OWF46482.1"/>
    </source>
</evidence>
<feature type="compositionally biased region" description="Basic and acidic residues" evidence="14">
    <location>
        <begin position="813"/>
        <end position="837"/>
    </location>
</feature>
<dbReference type="PANTHER" id="PTHR15683">
    <property type="entry name" value="SCAFFOLD ATTACHMENT FACTOR B-RELATED"/>
    <property type="match status" value="1"/>
</dbReference>
<dbReference type="Pfam" id="PF02037">
    <property type="entry name" value="SAP"/>
    <property type="match status" value="1"/>
</dbReference>
<evidence type="ECO:0000256" key="8">
    <source>
        <dbReference type="ARBA" id="ARBA00022990"/>
    </source>
</evidence>
<evidence type="ECO:0000256" key="6">
    <source>
        <dbReference type="ARBA" id="ARBA00022843"/>
    </source>
</evidence>
<organism evidence="17 18">
    <name type="scientific">Mizuhopecten yessoensis</name>
    <name type="common">Japanese scallop</name>
    <name type="synonym">Patinopecten yessoensis</name>
    <dbReference type="NCBI Taxonomy" id="6573"/>
    <lineage>
        <taxon>Eukaryota</taxon>
        <taxon>Metazoa</taxon>
        <taxon>Spiralia</taxon>
        <taxon>Lophotrochozoa</taxon>
        <taxon>Mollusca</taxon>
        <taxon>Bivalvia</taxon>
        <taxon>Autobranchia</taxon>
        <taxon>Pteriomorphia</taxon>
        <taxon>Pectinida</taxon>
        <taxon>Pectinoidea</taxon>
        <taxon>Pectinidae</taxon>
        <taxon>Mizuhopecten</taxon>
    </lineage>
</organism>
<feature type="compositionally biased region" description="Low complexity" evidence="14">
    <location>
        <begin position="400"/>
        <end position="415"/>
    </location>
</feature>
<reference evidence="17 18" key="1">
    <citation type="journal article" date="2017" name="Nat. Ecol. Evol.">
        <title>Scallop genome provides insights into evolution of bilaterian karyotype and development.</title>
        <authorList>
            <person name="Wang S."/>
            <person name="Zhang J."/>
            <person name="Jiao W."/>
            <person name="Li J."/>
            <person name="Xun X."/>
            <person name="Sun Y."/>
            <person name="Guo X."/>
            <person name="Huan P."/>
            <person name="Dong B."/>
            <person name="Zhang L."/>
            <person name="Hu X."/>
            <person name="Sun X."/>
            <person name="Wang J."/>
            <person name="Zhao C."/>
            <person name="Wang Y."/>
            <person name="Wang D."/>
            <person name="Huang X."/>
            <person name="Wang R."/>
            <person name="Lv J."/>
            <person name="Li Y."/>
            <person name="Zhang Z."/>
            <person name="Liu B."/>
            <person name="Lu W."/>
            <person name="Hui Y."/>
            <person name="Liang J."/>
            <person name="Zhou Z."/>
            <person name="Hou R."/>
            <person name="Li X."/>
            <person name="Liu Y."/>
            <person name="Li H."/>
            <person name="Ning X."/>
            <person name="Lin Y."/>
            <person name="Zhao L."/>
            <person name="Xing Q."/>
            <person name="Dou J."/>
            <person name="Li Y."/>
            <person name="Mao J."/>
            <person name="Guo H."/>
            <person name="Dou H."/>
            <person name="Li T."/>
            <person name="Mu C."/>
            <person name="Jiang W."/>
            <person name="Fu Q."/>
            <person name="Fu X."/>
            <person name="Miao Y."/>
            <person name="Liu J."/>
            <person name="Yu Q."/>
            <person name="Li R."/>
            <person name="Liao H."/>
            <person name="Li X."/>
            <person name="Kong Y."/>
            <person name="Jiang Z."/>
            <person name="Chourrout D."/>
            <person name="Li R."/>
            <person name="Bao Z."/>
        </authorList>
    </citation>
    <scope>NUCLEOTIDE SEQUENCE [LARGE SCALE GENOMIC DNA]</scope>
    <source>
        <strain evidence="17 18">PY_sf001</strain>
    </source>
</reference>
<evidence type="ECO:0000259" key="16">
    <source>
        <dbReference type="PROSITE" id="PS50800"/>
    </source>
</evidence>
<feature type="compositionally biased region" description="Polar residues" evidence="14">
    <location>
        <begin position="1078"/>
        <end position="1091"/>
    </location>
</feature>
<feature type="region of interest" description="Disordered" evidence="14">
    <location>
        <begin position="254"/>
        <end position="280"/>
    </location>
</feature>
<dbReference type="SUPFAM" id="SSF68906">
    <property type="entry name" value="SAP domain"/>
    <property type="match status" value="1"/>
</dbReference>
<dbReference type="SMART" id="SM00360">
    <property type="entry name" value="RRM"/>
    <property type="match status" value="1"/>
</dbReference>
<dbReference type="PROSITE" id="PS50800">
    <property type="entry name" value="SAP"/>
    <property type="match status" value="1"/>
</dbReference>
<feature type="compositionally biased region" description="Acidic residues" evidence="14">
    <location>
        <begin position="89"/>
        <end position="123"/>
    </location>
</feature>
<dbReference type="InterPro" id="IPR036361">
    <property type="entry name" value="SAP_dom_sf"/>
</dbReference>
<keyword evidence="8" id="KW-0007">Acetylation</keyword>
<dbReference type="EMBL" id="NEDP02004182">
    <property type="protein sequence ID" value="OWF46482.1"/>
    <property type="molecule type" value="Genomic_DNA"/>
</dbReference>
<evidence type="ECO:0000256" key="7">
    <source>
        <dbReference type="ARBA" id="ARBA00022884"/>
    </source>
</evidence>
<evidence type="ECO:0000256" key="12">
    <source>
        <dbReference type="ARBA" id="ARBA00023242"/>
    </source>
</evidence>
<feature type="compositionally biased region" description="Low complexity" evidence="14">
    <location>
        <begin position="628"/>
        <end position="659"/>
    </location>
</feature>
<keyword evidence="2" id="KW-0488">Methylation</keyword>
<keyword evidence="12" id="KW-0539">Nucleus</keyword>
<dbReference type="Proteomes" id="UP000242188">
    <property type="component" value="Unassembled WGS sequence"/>
</dbReference>
<feature type="compositionally biased region" description="Basic and acidic residues" evidence="14">
    <location>
        <begin position="660"/>
        <end position="720"/>
    </location>
</feature>
<comment type="caution">
    <text evidence="17">The sequence shown here is derived from an EMBL/GenBank/DDBJ whole genome shotgun (WGS) entry which is preliminary data.</text>
</comment>
<proteinExistence type="predicted"/>
<dbReference type="Gene3D" id="1.10.720.30">
    <property type="entry name" value="SAP domain"/>
    <property type="match status" value="1"/>
</dbReference>
<feature type="compositionally biased region" description="Gly residues" evidence="14">
    <location>
        <begin position="1036"/>
        <end position="1046"/>
    </location>
</feature>
<dbReference type="GO" id="GO:0050684">
    <property type="term" value="P:regulation of mRNA processing"/>
    <property type="evidence" value="ECO:0007669"/>
    <property type="project" value="TreeGrafter"/>
</dbReference>
<dbReference type="InterPro" id="IPR012677">
    <property type="entry name" value="Nucleotide-bd_a/b_plait_sf"/>
</dbReference>
<evidence type="ECO:0000259" key="15">
    <source>
        <dbReference type="PROSITE" id="PS50102"/>
    </source>
</evidence>
<name>A0A210QCP7_MIZYE</name>
<evidence type="ECO:0000256" key="10">
    <source>
        <dbReference type="ARBA" id="ARBA00023125"/>
    </source>
</evidence>
<feature type="compositionally biased region" description="Basic and acidic residues" evidence="14">
    <location>
        <begin position="879"/>
        <end position="979"/>
    </location>
</feature>
<keyword evidence="9" id="KW-0805">Transcription regulation</keyword>
<feature type="compositionally biased region" description="Basic and acidic residues" evidence="14">
    <location>
        <begin position="323"/>
        <end position="361"/>
    </location>
</feature>
<gene>
    <name evidence="17" type="ORF">KP79_PYT05228</name>
</gene>
<evidence type="ECO:0000256" key="4">
    <source>
        <dbReference type="ARBA" id="ARBA00022499"/>
    </source>
</evidence>
<feature type="compositionally biased region" description="Basic and acidic residues" evidence="14">
    <location>
        <begin position="147"/>
        <end position="161"/>
    </location>
</feature>
<feature type="region of interest" description="Disordered" evidence="14">
    <location>
        <begin position="45"/>
        <end position="196"/>
    </location>
</feature>
<dbReference type="STRING" id="6573.A0A210QCP7"/>
<feature type="region of interest" description="Disordered" evidence="14">
    <location>
        <begin position="791"/>
        <end position="1099"/>
    </location>
</feature>
<dbReference type="Pfam" id="PF00076">
    <property type="entry name" value="RRM_1"/>
    <property type="match status" value="1"/>
</dbReference>
<dbReference type="InterPro" id="IPR003034">
    <property type="entry name" value="SAP_dom"/>
</dbReference>
<keyword evidence="4" id="KW-1017">Isopeptide bond</keyword>
<dbReference type="SUPFAM" id="SSF54928">
    <property type="entry name" value="RNA-binding domain, RBD"/>
    <property type="match status" value="1"/>
</dbReference>
<dbReference type="CDD" id="cd12679">
    <property type="entry name" value="RRM_SAFB1_SAFB2"/>
    <property type="match status" value="1"/>
</dbReference>
<dbReference type="GO" id="GO:0006357">
    <property type="term" value="P:regulation of transcription by RNA polymerase II"/>
    <property type="evidence" value="ECO:0007669"/>
    <property type="project" value="TreeGrafter"/>
</dbReference>
<evidence type="ECO:0000256" key="11">
    <source>
        <dbReference type="ARBA" id="ARBA00023163"/>
    </source>
</evidence>
<feature type="compositionally biased region" description="Basic and acidic residues" evidence="14">
    <location>
        <begin position="996"/>
        <end position="1014"/>
    </location>
</feature>
<evidence type="ECO:0000256" key="9">
    <source>
        <dbReference type="ARBA" id="ARBA00023015"/>
    </source>
</evidence>
<dbReference type="InterPro" id="IPR000504">
    <property type="entry name" value="RRM_dom"/>
</dbReference>
<dbReference type="AlphaFoldDB" id="A0A210QCP7"/>
<dbReference type="InterPro" id="IPR051738">
    <property type="entry name" value="SAF_Modulators"/>
</dbReference>
<dbReference type="SMART" id="SM00513">
    <property type="entry name" value="SAP"/>
    <property type="match status" value="1"/>
</dbReference>
<keyword evidence="5" id="KW-0597">Phosphoprotein</keyword>
<feature type="compositionally biased region" description="Basic and acidic residues" evidence="14">
    <location>
        <begin position="850"/>
        <end position="872"/>
    </location>
</feature>
<feature type="compositionally biased region" description="Low complexity" evidence="14">
    <location>
        <begin position="163"/>
        <end position="176"/>
    </location>
</feature>